<dbReference type="Proteomes" id="UP001642360">
    <property type="component" value="Unassembled WGS sequence"/>
</dbReference>
<evidence type="ECO:0000313" key="2">
    <source>
        <dbReference type="EMBL" id="CAK9136506.1"/>
    </source>
</evidence>
<organism evidence="2 3">
    <name type="scientific">Ilex paraguariensis</name>
    <name type="common">yerba mate</name>
    <dbReference type="NCBI Taxonomy" id="185542"/>
    <lineage>
        <taxon>Eukaryota</taxon>
        <taxon>Viridiplantae</taxon>
        <taxon>Streptophyta</taxon>
        <taxon>Embryophyta</taxon>
        <taxon>Tracheophyta</taxon>
        <taxon>Spermatophyta</taxon>
        <taxon>Magnoliopsida</taxon>
        <taxon>eudicotyledons</taxon>
        <taxon>Gunneridae</taxon>
        <taxon>Pentapetalae</taxon>
        <taxon>asterids</taxon>
        <taxon>campanulids</taxon>
        <taxon>Aquifoliales</taxon>
        <taxon>Aquifoliaceae</taxon>
        <taxon>Ilex</taxon>
    </lineage>
</organism>
<accession>A0ABC8QUS9</accession>
<dbReference type="EMBL" id="CAUOFW020000759">
    <property type="protein sequence ID" value="CAK9136506.1"/>
    <property type="molecule type" value="Genomic_DNA"/>
</dbReference>
<evidence type="ECO:0000313" key="3">
    <source>
        <dbReference type="Proteomes" id="UP001642360"/>
    </source>
</evidence>
<comment type="caution">
    <text evidence="2">The sequence shown here is derived from an EMBL/GenBank/DDBJ whole genome shotgun (WGS) entry which is preliminary data.</text>
</comment>
<proteinExistence type="predicted"/>
<protein>
    <recommendedName>
        <fullName evidence="4">Secreted protein</fullName>
    </recommendedName>
</protein>
<keyword evidence="1" id="KW-0732">Signal</keyword>
<name>A0ABC8QUS9_9AQUA</name>
<feature type="chain" id="PRO_5044779473" description="Secreted protein" evidence="1">
    <location>
        <begin position="30"/>
        <end position="69"/>
    </location>
</feature>
<feature type="signal peptide" evidence="1">
    <location>
        <begin position="1"/>
        <end position="29"/>
    </location>
</feature>
<dbReference type="Gene3D" id="6.10.140.350">
    <property type="match status" value="1"/>
</dbReference>
<evidence type="ECO:0008006" key="4">
    <source>
        <dbReference type="Google" id="ProtNLM"/>
    </source>
</evidence>
<reference evidence="2 3" key="1">
    <citation type="submission" date="2024-02" db="EMBL/GenBank/DDBJ databases">
        <authorList>
            <person name="Vignale AGUSTIN F."/>
            <person name="Sosa J E."/>
            <person name="Modenutti C."/>
        </authorList>
    </citation>
    <scope>NUCLEOTIDE SEQUENCE [LARGE SCALE GENOMIC DNA]</scope>
</reference>
<gene>
    <name evidence="2" type="ORF">ILEXP_LOCUS3489</name>
</gene>
<keyword evidence="3" id="KW-1185">Reference proteome</keyword>
<evidence type="ECO:0000256" key="1">
    <source>
        <dbReference type="SAM" id="SignalP"/>
    </source>
</evidence>
<sequence>MMLSCFQRTLKLFWITIYFILTPDSVVLAADPAYDEDDVVYTGEHDGSSDDEGMLYLPDLEKARGAIKD</sequence>
<dbReference type="AlphaFoldDB" id="A0ABC8QUS9"/>